<dbReference type="NCBIfam" id="TIGR03166">
    <property type="entry name" value="alt_F1F0_F1_eps"/>
    <property type="match status" value="1"/>
</dbReference>
<dbReference type="SUPFAM" id="SSF51344">
    <property type="entry name" value="Epsilon subunit of F1F0-ATP synthase N-terminal domain"/>
    <property type="match status" value="1"/>
</dbReference>
<comment type="similarity">
    <text evidence="3 11">Belongs to the ATPase epsilon chain family.</text>
</comment>
<evidence type="ECO:0000313" key="14">
    <source>
        <dbReference type="Proteomes" id="UP000266313"/>
    </source>
</evidence>
<keyword evidence="8 11" id="KW-0139">CF(1)</keyword>
<dbReference type="CDD" id="cd12152">
    <property type="entry name" value="F1-ATPase_delta"/>
    <property type="match status" value="1"/>
</dbReference>
<evidence type="ECO:0000256" key="6">
    <source>
        <dbReference type="ARBA" id="ARBA00023065"/>
    </source>
</evidence>
<evidence type="ECO:0000313" key="13">
    <source>
        <dbReference type="EMBL" id="BBA32689.1"/>
    </source>
</evidence>
<dbReference type="NCBIfam" id="NF004871">
    <property type="entry name" value="PRK06228.1"/>
    <property type="match status" value="1"/>
</dbReference>
<evidence type="ECO:0000256" key="11">
    <source>
        <dbReference type="HAMAP-Rule" id="MF_00530"/>
    </source>
</evidence>
<evidence type="ECO:0000256" key="7">
    <source>
        <dbReference type="ARBA" id="ARBA00023136"/>
    </source>
</evidence>
<dbReference type="GO" id="GO:0005886">
    <property type="term" value="C:plasma membrane"/>
    <property type="evidence" value="ECO:0007669"/>
    <property type="project" value="UniProtKB-SubCell"/>
</dbReference>
<dbReference type="GO" id="GO:0045259">
    <property type="term" value="C:proton-transporting ATP synthase complex"/>
    <property type="evidence" value="ECO:0007669"/>
    <property type="project" value="UniProtKB-KW"/>
</dbReference>
<dbReference type="RefSeq" id="WP_232020502.1">
    <property type="nucleotide sequence ID" value="NZ_AP017928.1"/>
</dbReference>
<comment type="function">
    <text evidence="1 11">Produces ATP from ADP in the presence of a proton gradient across the membrane.</text>
</comment>
<evidence type="ECO:0000259" key="12">
    <source>
        <dbReference type="Pfam" id="PF02823"/>
    </source>
</evidence>
<dbReference type="Gene3D" id="2.60.15.10">
    <property type="entry name" value="F0F1 ATP synthase delta/epsilon subunit, N-terminal"/>
    <property type="match status" value="1"/>
</dbReference>
<dbReference type="Pfam" id="PF02823">
    <property type="entry name" value="ATP-synt_DE_N"/>
    <property type="match status" value="1"/>
</dbReference>
<accession>A0A250KSD5</accession>
<reference evidence="13 14" key="1">
    <citation type="submission" date="2016-12" db="EMBL/GenBank/DDBJ databases">
        <title>Genome sequencing of Methylocaldum marinum.</title>
        <authorList>
            <person name="Takeuchi M."/>
            <person name="Kamagata Y."/>
            <person name="Hiraoka S."/>
            <person name="Oshima K."/>
            <person name="Hattori M."/>
            <person name="Iwasaki W."/>
        </authorList>
    </citation>
    <scope>NUCLEOTIDE SEQUENCE [LARGE SCALE GENOMIC DNA]</scope>
    <source>
        <strain evidence="13 14">S8</strain>
    </source>
</reference>
<feature type="domain" description="ATP synthase F1 complex delta/epsilon subunit N-terminal" evidence="12">
    <location>
        <begin position="6"/>
        <end position="81"/>
    </location>
</feature>
<comment type="subunit">
    <text evidence="11">F-type ATPases have 2 components, CF(1) - the catalytic core - and CF(0) - the membrane proton channel. CF(1) has five subunits: alpha(3), beta(3), gamma(1), delta(1), epsilon(1). CF(0) has three main subunits: a, b and c.</text>
</comment>
<evidence type="ECO:0000256" key="2">
    <source>
        <dbReference type="ARBA" id="ARBA00004184"/>
    </source>
</evidence>
<evidence type="ECO:0000256" key="5">
    <source>
        <dbReference type="ARBA" id="ARBA00022448"/>
    </source>
</evidence>
<keyword evidence="5 11" id="KW-0813">Transport</keyword>
<evidence type="ECO:0000256" key="9">
    <source>
        <dbReference type="ARBA" id="ARBA00030215"/>
    </source>
</evidence>
<evidence type="ECO:0000256" key="1">
    <source>
        <dbReference type="ARBA" id="ARBA00003543"/>
    </source>
</evidence>
<protein>
    <recommendedName>
        <fullName evidence="4 11">ATP synthase epsilon chain</fullName>
    </recommendedName>
    <alternativeName>
        <fullName evidence="10 11">ATP synthase F1 sector epsilon subunit</fullName>
    </alternativeName>
    <alternativeName>
        <fullName evidence="9 11">F-ATPase epsilon subunit</fullName>
    </alternativeName>
</protein>
<proteinExistence type="inferred from homology"/>
<keyword evidence="14" id="KW-1185">Reference proteome</keyword>
<name>A0A250KSD5_9GAMM</name>
<dbReference type="GO" id="GO:0012505">
    <property type="term" value="C:endomembrane system"/>
    <property type="evidence" value="ECO:0007669"/>
    <property type="project" value="UniProtKB-SubCell"/>
</dbReference>
<dbReference type="GO" id="GO:0005524">
    <property type="term" value="F:ATP binding"/>
    <property type="evidence" value="ECO:0007669"/>
    <property type="project" value="UniProtKB-UniRule"/>
</dbReference>
<dbReference type="HAMAP" id="MF_00530">
    <property type="entry name" value="ATP_synth_epsil_bac"/>
    <property type="match status" value="1"/>
</dbReference>
<dbReference type="GO" id="GO:0046933">
    <property type="term" value="F:proton-transporting ATP synthase activity, rotational mechanism"/>
    <property type="evidence" value="ECO:0007669"/>
    <property type="project" value="UniProtKB-UniRule"/>
</dbReference>
<dbReference type="EMBL" id="AP017928">
    <property type="protein sequence ID" value="BBA32689.1"/>
    <property type="molecule type" value="Genomic_DNA"/>
</dbReference>
<keyword evidence="6 11" id="KW-0406">Ion transport</keyword>
<dbReference type="InterPro" id="IPR020546">
    <property type="entry name" value="ATP_synth_F1_dsu/esu_N"/>
</dbReference>
<dbReference type="AlphaFoldDB" id="A0A250KSD5"/>
<comment type="subcellular location">
    <subcellularLocation>
        <location evidence="11">Cell membrane</location>
        <topology evidence="11">Peripheral membrane protein</topology>
    </subcellularLocation>
    <subcellularLocation>
        <location evidence="2">Endomembrane system</location>
        <topology evidence="2">Peripheral membrane protein</topology>
    </subcellularLocation>
</comment>
<sequence>MSGQRMRLKVLVPTEILFDEEVGKVVAEAENGSFCVLPKHIDFVAALVPGILRFADTENVTGYIAIDHGVLVKCGSDVLVSTLNGVRGGAIEDLKRTVDEQFRELDEQQRVARTALARLEAGAMRSFRALQEETRGRR</sequence>
<keyword evidence="11" id="KW-0375">Hydrogen ion transport</keyword>
<dbReference type="Proteomes" id="UP000266313">
    <property type="component" value="Chromosome"/>
</dbReference>
<gene>
    <name evidence="11" type="primary">atpC</name>
    <name evidence="13" type="ORF">sS8_0724</name>
</gene>
<dbReference type="InterPro" id="IPR001469">
    <property type="entry name" value="ATP_synth_F1_dsu/esu"/>
</dbReference>
<evidence type="ECO:0000256" key="8">
    <source>
        <dbReference type="ARBA" id="ARBA00023196"/>
    </source>
</evidence>
<keyword evidence="7 11" id="KW-0472">Membrane</keyword>
<organism evidence="13 14">
    <name type="scientific">Methylocaldum marinum</name>
    <dbReference type="NCBI Taxonomy" id="1432792"/>
    <lineage>
        <taxon>Bacteria</taxon>
        <taxon>Pseudomonadati</taxon>
        <taxon>Pseudomonadota</taxon>
        <taxon>Gammaproteobacteria</taxon>
        <taxon>Methylococcales</taxon>
        <taxon>Methylococcaceae</taxon>
        <taxon>Methylocaldum</taxon>
    </lineage>
</organism>
<evidence type="ECO:0000256" key="3">
    <source>
        <dbReference type="ARBA" id="ARBA00005712"/>
    </source>
</evidence>
<keyword evidence="11" id="KW-0066">ATP synthesis</keyword>
<evidence type="ECO:0000256" key="4">
    <source>
        <dbReference type="ARBA" id="ARBA00014480"/>
    </source>
</evidence>
<evidence type="ECO:0000256" key="10">
    <source>
        <dbReference type="ARBA" id="ARBA00031795"/>
    </source>
</evidence>
<keyword evidence="11" id="KW-1003">Cell membrane</keyword>
<dbReference type="InterPro" id="IPR036771">
    <property type="entry name" value="ATPsynth_dsu/esu_N"/>
</dbReference>
<dbReference type="InterPro" id="IPR024037">
    <property type="entry name" value="Alt_ATP_synth_F1_esu"/>
</dbReference>
<dbReference type="KEGG" id="mmai:sS8_0724"/>